<organism evidence="3 4">
    <name type="scientific">Suhomyces tanzawaensis NRRL Y-17324</name>
    <dbReference type="NCBI Taxonomy" id="984487"/>
    <lineage>
        <taxon>Eukaryota</taxon>
        <taxon>Fungi</taxon>
        <taxon>Dikarya</taxon>
        <taxon>Ascomycota</taxon>
        <taxon>Saccharomycotina</taxon>
        <taxon>Pichiomycetes</taxon>
        <taxon>Debaryomycetaceae</taxon>
        <taxon>Suhomyces</taxon>
    </lineage>
</organism>
<dbReference type="InterPro" id="IPR005135">
    <property type="entry name" value="Endo/exonuclease/phosphatase"/>
</dbReference>
<dbReference type="InterPro" id="IPR036691">
    <property type="entry name" value="Endo/exonu/phosph_ase_sf"/>
</dbReference>
<dbReference type="GO" id="GO:0000175">
    <property type="term" value="F:3'-5'-RNA exonuclease activity"/>
    <property type="evidence" value="ECO:0007669"/>
    <property type="project" value="TreeGrafter"/>
</dbReference>
<accession>A0A1E4SHL4</accession>
<dbReference type="CDD" id="cd09083">
    <property type="entry name" value="EEP-1"/>
    <property type="match status" value="1"/>
</dbReference>
<proteinExistence type="predicted"/>
<keyword evidence="4" id="KW-1185">Reference proteome</keyword>
<keyword evidence="1" id="KW-1133">Transmembrane helix</keyword>
<evidence type="ECO:0000313" key="3">
    <source>
        <dbReference type="EMBL" id="ODV79004.1"/>
    </source>
</evidence>
<dbReference type="Proteomes" id="UP000094285">
    <property type="component" value="Unassembled WGS sequence"/>
</dbReference>
<dbReference type="OrthoDB" id="276515at2759"/>
<dbReference type="InterPro" id="IPR050410">
    <property type="entry name" value="CCR4/nocturin_mRNA_transcr"/>
</dbReference>
<dbReference type="PANTHER" id="PTHR12121">
    <property type="entry name" value="CARBON CATABOLITE REPRESSOR PROTEIN 4"/>
    <property type="match status" value="1"/>
</dbReference>
<feature type="domain" description="Endonuclease/exonuclease/phosphatase" evidence="2">
    <location>
        <begin position="90"/>
        <end position="303"/>
    </location>
</feature>
<sequence length="343" mass="38987">MTEPTIYVVSDAGYVFVPLVILVLIKSYFAMQSRIGTGHLPLNRPLKLRVYTHNIRYDNRGNRDWGEQPWSVRRAEVVNSIDFNAGATGYANVVCLQEVLHHQLEEIIHGLNRNAEQGESWTYYGVGRTDGRTGGEYAPILYKPSEWVLVENLTFWLSPTPEVPGSKGWDAALERIVTLVTLQLTLNPLVKLNFFNTHFDHRGVVARQKSAELIVDKMKNHNGYPSFLGGDFNTEPSDLPYGVLRSSGFKDSRTLIDPAYSYGANATFTGFNHEHEQNTIIDYIWSPEYTLSNLAREGKGDQESDRFGVILKHFGILNNFNKGFHCSDHRPVVANYEVTRKWF</sequence>
<dbReference type="GeneID" id="30985796"/>
<name>A0A1E4SHL4_9ASCO</name>
<gene>
    <name evidence="3" type="ORF">CANTADRAFT_90137</name>
</gene>
<protein>
    <submittedName>
        <fullName evidence="3">DNase I-like protein</fullName>
    </submittedName>
</protein>
<keyword evidence="1" id="KW-0812">Transmembrane</keyword>
<feature type="transmembrane region" description="Helical" evidence="1">
    <location>
        <begin position="6"/>
        <end position="25"/>
    </location>
</feature>
<dbReference type="Gene3D" id="3.60.10.10">
    <property type="entry name" value="Endonuclease/exonuclease/phosphatase"/>
    <property type="match status" value="1"/>
</dbReference>
<evidence type="ECO:0000256" key="1">
    <source>
        <dbReference type="SAM" id="Phobius"/>
    </source>
</evidence>
<dbReference type="AlphaFoldDB" id="A0A1E4SHL4"/>
<dbReference type="RefSeq" id="XP_020064126.1">
    <property type="nucleotide sequence ID" value="XM_020211660.1"/>
</dbReference>
<keyword evidence="1" id="KW-0472">Membrane</keyword>
<dbReference type="Pfam" id="PF03372">
    <property type="entry name" value="Exo_endo_phos"/>
    <property type="match status" value="1"/>
</dbReference>
<dbReference type="PANTHER" id="PTHR12121:SF36">
    <property type="entry name" value="ENDONUCLEASE_EXONUCLEASE_PHOSPHATASE DOMAIN-CONTAINING PROTEIN"/>
    <property type="match status" value="1"/>
</dbReference>
<evidence type="ECO:0000259" key="2">
    <source>
        <dbReference type="Pfam" id="PF03372"/>
    </source>
</evidence>
<dbReference type="EMBL" id="KV453912">
    <property type="protein sequence ID" value="ODV79004.1"/>
    <property type="molecule type" value="Genomic_DNA"/>
</dbReference>
<reference evidence="4" key="1">
    <citation type="submission" date="2016-05" db="EMBL/GenBank/DDBJ databases">
        <title>Comparative genomics of biotechnologically important yeasts.</title>
        <authorList>
            <consortium name="DOE Joint Genome Institute"/>
            <person name="Riley R."/>
            <person name="Haridas S."/>
            <person name="Wolfe K.H."/>
            <person name="Lopes M.R."/>
            <person name="Hittinger C.T."/>
            <person name="Goker M."/>
            <person name="Salamov A."/>
            <person name="Wisecaver J."/>
            <person name="Long T.M."/>
            <person name="Aerts A.L."/>
            <person name="Barry K."/>
            <person name="Choi C."/>
            <person name="Clum A."/>
            <person name="Coughlan A.Y."/>
            <person name="Deshpande S."/>
            <person name="Douglass A.P."/>
            <person name="Hanson S.J."/>
            <person name="Klenk H.-P."/>
            <person name="Labutti K."/>
            <person name="Lapidus A."/>
            <person name="Lindquist E."/>
            <person name="Lipzen A."/>
            <person name="Meier-Kolthoff J.P."/>
            <person name="Ohm R.A."/>
            <person name="Otillar R.P."/>
            <person name="Pangilinan J."/>
            <person name="Peng Y."/>
            <person name="Rokas A."/>
            <person name="Rosa C.A."/>
            <person name="Scheuner C."/>
            <person name="Sibirny A.A."/>
            <person name="Slot J.C."/>
            <person name="Stielow J.B."/>
            <person name="Sun H."/>
            <person name="Kurtzman C.P."/>
            <person name="Blackwell M."/>
            <person name="Grigoriev I.V."/>
            <person name="Jeffries T.W."/>
        </authorList>
    </citation>
    <scope>NUCLEOTIDE SEQUENCE [LARGE SCALE GENOMIC DNA]</scope>
    <source>
        <strain evidence="4">NRRL Y-17324</strain>
    </source>
</reference>
<dbReference type="SUPFAM" id="SSF56219">
    <property type="entry name" value="DNase I-like"/>
    <property type="match status" value="1"/>
</dbReference>
<evidence type="ECO:0000313" key="4">
    <source>
        <dbReference type="Proteomes" id="UP000094285"/>
    </source>
</evidence>